<keyword evidence="3 6" id="KW-0812">Transmembrane</keyword>
<dbReference type="Pfam" id="PF02104">
    <property type="entry name" value="SURF1"/>
    <property type="match status" value="1"/>
</dbReference>
<evidence type="ECO:0000256" key="6">
    <source>
        <dbReference type="RuleBase" id="RU363076"/>
    </source>
</evidence>
<accession>A0ABS8CF80</accession>
<dbReference type="InterPro" id="IPR045214">
    <property type="entry name" value="Surf1/Surf4"/>
</dbReference>
<comment type="caution">
    <text evidence="6">Lacks conserved residue(s) required for the propagation of feature annotation.</text>
</comment>
<evidence type="ECO:0000313" key="7">
    <source>
        <dbReference type="EMBL" id="MCB5364690.1"/>
    </source>
</evidence>
<sequence>MTALIIWGLLALTAFCGFIALGVWQAERRVWKHELVERVEARIQAPATAAPAQSAWADVLAAPQDYEYLRVKLEGRLRYDQTTLVEANTVLGRGYWVMTPLQTPEDDIVFINRGFVPRAQPNDSWRDAPTPAQALSLTGLLRLSEPEGTFLRSNEPAQGLWYSRDVEQLASYLGLKPVAPYFIDVQAQKPVPPELTIEPPTRLPNEMLPVAGLTVIKFPDNHLMYMLTWFGLAIMVAAASAYVIREEYRLRRSR</sequence>
<comment type="similarity">
    <text evidence="2 6">Belongs to the SURF1 family.</text>
</comment>
<evidence type="ECO:0000256" key="5">
    <source>
        <dbReference type="ARBA" id="ARBA00023136"/>
    </source>
</evidence>
<dbReference type="EMBL" id="JACDXW010000007">
    <property type="protein sequence ID" value="MCB5364690.1"/>
    <property type="molecule type" value="Genomic_DNA"/>
</dbReference>
<protein>
    <recommendedName>
        <fullName evidence="6">SURF1-like protein</fullName>
    </recommendedName>
</protein>
<feature type="transmembrane region" description="Helical" evidence="6">
    <location>
        <begin position="223"/>
        <end position="244"/>
    </location>
</feature>
<organism evidence="7 8">
    <name type="scientific">Mesopusillimonas faecipullorum</name>
    <dbReference type="NCBI Taxonomy" id="2755040"/>
    <lineage>
        <taxon>Bacteria</taxon>
        <taxon>Pseudomonadati</taxon>
        <taxon>Pseudomonadota</taxon>
        <taxon>Betaproteobacteria</taxon>
        <taxon>Burkholderiales</taxon>
        <taxon>Alcaligenaceae</taxon>
        <taxon>Mesopusillimonas</taxon>
    </lineage>
</organism>
<evidence type="ECO:0000256" key="3">
    <source>
        <dbReference type="ARBA" id="ARBA00022692"/>
    </source>
</evidence>
<dbReference type="PANTHER" id="PTHR23427:SF2">
    <property type="entry name" value="SURFEIT LOCUS PROTEIN 1"/>
    <property type="match status" value="1"/>
</dbReference>
<keyword evidence="8" id="KW-1185">Reference proteome</keyword>
<evidence type="ECO:0000256" key="4">
    <source>
        <dbReference type="ARBA" id="ARBA00022989"/>
    </source>
</evidence>
<keyword evidence="5 6" id="KW-0472">Membrane</keyword>
<gene>
    <name evidence="7" type="ORF">H0484_13115</name>
</gene>
<dbReference type="InterPro" id="IPR002994">
    <property type="entry name" value="Surf1/Shy1"/>
</dbReference>
<keyword evidence="4 6" id="KW-1133">Transmembrane helix</keyword>
<proteinExistence type="inferred from homology"/>
<comment type="caution">
    <text evidence="7">The sequence shown here is derived from an EMBL/GenBank/DDBJ whole genome shotgun (WGS) entry which is preliminary data.</text>
</comment>
<evidence type="ECO:0000313" key="8">
    <source>
        <dbReference type="Proteomes" id="UP000776983"/>
    </source>
</evidence>
<dbReference type="PROSITE" id="PS50895">
    <property type="entry name" value="SURF1"/>
    <property type="match status" value="1"/>
</dbReference>
<dbReference type="PANTHER" id="PTHR23427">
    <property type="entry name" value="SURFEIT LOCUS PROTEIN"/>
    <property type="match status" value="1"/>
</dbReference>
<dbReference type="CDD" id="cd06662">
    <property type="entry name" value="SURF1"/>
    <property type="match status" value="1"/>
</dbReference>
<reference evidence="7 8" key="1">
    <citation type="submission" date="2020-07" db="EMBL/GenBank/DDBJ databases">
        <title>Pusillimonas sp. nov., isolated from poultry manure in Taiwan.</title>
        <authorList>
            <person name="Lin S.-Y."/>
            <person name="Tang Y.-S."/>
            <person name="Young C.-C."/>
        </authorList>
    </citation>
    <scope>NUCLEOTIDE SEQUENCE [LARGE SCALE GENOMIC DNA]</scope>
    <source>
        <strain evidence="7 8">CC-YST705</strain>
    </source>
</reference>
<dbReference type="Proteomes" id="UP000776983">
    <property type="component" value="Unassembled WGS sequence"/>
</dbReference>
<evidence type="ECO:0000256" key="2">
    <source>
        <dbReference type="ARBA" id="ARBA00007165"/>
    </source>
</evidence>
<comment type="subcellular location">
    <subcellularLocation>
        <location evidence="6">Cell membrane</location>
        <topology evidence="6">Multi-pass membrane protein</topology>
    </subcellularLocation>
    <subcellularLocation>
        <location evidence="1">Membrane</location>
    </subcellularLocation>
</comment>
<keyword evidence="6" id="KW-1003">Cell membrane</keyword>
<evidence type="ECO:0000256" key="1">
    <source>
        <dbReference type="ARBA" id="ARBA00004370"/>
    </source>
</evidence>
<name>A0ABS8CF80_9BURK</name>